<dbReference type="EMBL" id="JAOPHQ010004067">
    <property type="protein sequence ID" value="KAK0140547.1"/>
    <property type="molecule type" value="Genomic_DNA"/>
</dbReference>
<feature type="compositionally biased region" description="Polar residues" evidence="1">
    <location>
        <begin position="595"/>
        <end position="610"/>
    </location>
</feature>
<proteinExistence type="predicted"/>
<dbReference type="GO" id="GO:0051639">
    <property type="term" value="P:actin filament network formation"/>
    <property type="evidence" value="ECO:0007669"/>
    <property type="project" value="TreeGrafter"/>
</dbReference>
<feature type="region of interest" description="Disordered" evidence="1">
    <location>
        <begin position="715"/>
        <end position="743"/>
    </location>
</feature>
<feature type="domain" description="WH2" evidence="2">
    <location>
        <begin position="742"/>
        <end position="762"/>
    </location>
</feature>
<feature type="compositionally biased region" description="Basic and acidic residues" evidence="1">
    <location>
        <begin position="171"/>
        <end position="184"/>
    </location>
</feature>
<dbReference type="InterPro" id="IPR039895">
    <property type="entry name" value="COBL-like"/>
</dbReference>
<reference evidence="3" key="1">
    <citation type="journal article" date="2023" name="Front. Mar. Sci.">
        <title>A new Merluccius polli reference genome to investigate the effects of global change in West African waters.</title>
        <authorList>
            <person name="Mateo J.L."/>
            <person name="Blanco-Fernandez C."/>
            <person name="Garcia-Vazquez E."/>
            <person name="Machado-Schiaffino G."/>
        </authorList>
    </citation>
    <scope>NUCLEOTIDE SEQUENCE</scope>
    <source>
        <strain evidence="3">C29</strain>
        <tissue evidence="3">Fin</tissue>
    </source>
</reference>
<dbReference type="PROSITE" id="PS51082">
    <property type="entry name" value="WH2"/>
    <property type="match status" value="3"/>
</dbReference>
<dbReference type="AlphaFoldDB" id="A0AA47MHR9"/>
<gene>
    <name evidence="3" type="primary">cobl_0</name>
    <name evidence="3" type="ORF">N1851_022474</name>
</gene>
<feature type="compositionally biased region" description="Basic and acidic residues" evidence="1">
    <location>
        <begin position="548"/>
        <end position="559"/>
    </location>
</feature>
<dbReference type="GO" id="GO:0048471">
    <property type="term" value="C:perinuclear region of cytoplasm"/>
    <property type="evidence" value="ECO:0007669"/>
    <property type="project" value="TreeGrafter"/>
</dbReference>
<dbReference type="GO" id="GO:0044295">
    <property type="term" value="C:axonal growth cone"/>
    <property type="evidence" value="ECO:0007669"/>
    <property type="project" value="TreeGrafter"/>
</dbReference>
<dbReference type="CDD" id="cd21800">
    <property type="entry name" value="WH2_Wb_Cobl"/>
    <property type="match status" value="1"/>
</dbReference>
<dbReference type="GO" id="GO:1990357">
    <property type="term" value="C:terminal web"/>
    <property type="evidence" value="ECO:0007669"/>
    <property type="project" value="TreeGrafter"/>
</dbReference>
<name>A0AA47MHR9_MERPO</name>
<protein>
    <submittedName>
        <fullName evidence="3">Protein cordon-bleu</fullName>
    </submittedName>
</protein>
<dbReference type="GO" id="GO:0001726">
    <property type="term" value="C:ruffle"/>
    <property type="evidence" value="ECO:0007669"/>
    <property type="project" value="TreeGrafter"/>
</dbReference>
<sequence length="873" mass="92883">MTNVKTVNCRPMDISLKDKVVKRKDGYDEDPELTAQLNKTLADFEADLEDISHMDTVSAKEYPYALSADSNGVPVSVVDLVPVTAIDEVLDDYGNTVTDIDANTLTQGQSPLSNGPNVLQPSGDKARNKNNNARSGGDGSKRVSDITKRPPQATAYVRSPERSWSASGTVKSERLSKSTEREANAKTSIVKAEEEKQKTRPSEKVGVKSNSLVSTENDPHLPPKNQRTPSANGKEEVGEVPAYRPHLNNDIISTYSASVSQSKITRSAPSRFGLKTFTVVPPKHPSAIATPASTVSVGAIKIDEQGNMVQTGVWQKSATLVPASGSGSNAGEGSQLLGKAKAFWSSSERQDGGITVQERLKDNATDQKKAYPAFPETTINARKPEDPRNLHAVKREPSLVAKPKEKDNATAMKVAAEVQKGIESKVITLEETQRPSIKSAPANAFLPNPQRDLSFLKPSRRTSSQYVASAISKYTKPDGMAHVPETLKTNATLGYQKGGRSIQVIPRRSTQALSDTDQKVVTVGTGPPLSPGPTRSTSHPDYISETTKGAEEVRRDRGGRIVGSLSFTKGSTKAPESERVNSWPVVGPAPVKGISSDNGSNNKHSETQNPVPAHTSPHQAYPTKQGMGFNISASKVQVNNNTVVTTPTSTHLALATKPEPSIHIPGDVSGGGVGPEANAQVTVFGPVKKIKQVTSKPLQQEACLHTVLMEAIQTGGKDRLKKTPGAAPGSLKKAPQAEDENERSALLAAIRGQGSSRRLKPTQSQAAGELQVFRKTSVEEHPAVSLSRPSLPLFPPPAPPPPPPPAQPPQLRSSMSGAAGSQANPAVAREAMLEAIRSGSAAEKLKKITAPVKTVQVNGRLGTIRAGSFLSQQ</sequence>
<feature type="domain" description="WH2" evidence="2">
    <location>
        <begin position="828"/>
        <end position="848"/>
    </location>
</feature>
<evidence type="ECO:0000313" key="3">
    <source>
        <dbReference type="EMBL" id="KAK0140547.1"/>
    </source>
</evidence>
<dbReference type="GO" id="GO:0044294">
    <property type="term" value="C:dendritic growth cone"/>
    <property type="evidence" value="ECO:0007669"/>
    <property type="project" value="TreeGrafter"/>
</dbReference>
<organism evidence="3 4">
    <name type="scientific">Merluccius polli</name>
    <name type="common">Benguela hake</name>
    <name type="synonym">Merluccius cadenati</name>
    <dbReference type="NCBI Taxonomy" id="89951"/>
    <lineage>
        <taxon>Eukaryota</taxon>
        <taxon>Metazoa</taxon>
        <taxon>Chordata</taxon>
        <taxon>Craniata</taxon>
        <taxon>Vertebrata</taxon>
        <taxon>Euteleostomi</taxon>
        <taxon>Actinopterygii</taxon>
        <taxon>Neopterygii</taxon>
        <taxon>Teleostei</taxon>
        <taxon>Neoteleostei</taxon>
        <taxon>Acanthomorphata</taxon>
        <taxon>Zeiogadaria</taxon>
        <taxon>Gadariae</taxon>
        <taxon>Gadiformes</taxon>
        <taxon>Gadoidei</taxon>
        <taxon>Merlucciidae</taxon>
        <taxon>Merluccius</taxon>
    </lineage>
</organism>
<feature type="region of interest" description="Disordered" evidence="1">
    <location>
        <begin position="510"/>
        <end position="618"/>
    </location>
</feature>
<dbReference type="InterPro" id="IPR003124">
    <property type="entry name" value="WH2_dom"/>
</dbReference>
<feature type="region of interest" description="Disordered" evidence="1">
    <location>
        <begin position="781"/>
        <end position="826"/>
    </location>
</feature>
<feature type="compositionally biased region" description="Basic and acidic residues" evidence="1">
    <location>
        <begin position="139"/>
        <end position="148"/>
    </location>
</feature>
<dbReference type="Proteomes" id="UP001174136">
    <property type="component" value="Unassembled WGS sequence"/>
</dbReference>
<dbReference type="GO" id="GO:0005884">
    <property type="term" value="C:actin filament"/>
    <property type="evidence" value="ECO:0007669"/>
    <property type="project" value="TreeGrafter"/>
</dbReference>
<accession>A0AA47MHR9</accession>
<feature type="compositionally biased region" description="Polar residues" evidence="1">
    <location>
        <begin position="105"/>
        <end position="120"/>
    </location>
</feature>
<evidence type="ECO:0000259" key="2">
    <source>
        <dbReference type="PROSITE" id="PS51082"/>
    </source>
</evidence>
<dbReference type="GO" id="GO:0043025">
    <property type="term" value="C:neuronal cell body"/>
    <property type="evidence" value="ECO:0007669"/>
    <property type="project" value="TreeGrafter"/>
</dbReference>
<dbReference type="PANTHER" id="PTHR47008">
    <property type="entry name" value="PROTEIN CORDON-BLEU"/>
    <property type="match status" value="1"/>
</dbReference>
<feature type="region of interest" description="Disordered" evidence="1">
    <location>
        <begin position="105"/>
        <end position="237"/>
    </location>
</feature>
<dbReference type="GO" id="GO:0030041">
    <property type="term" value="P:actin filament polymerization"/>
    <property type="evidence" value="ECO:0007669"/>
    <property type="project" value="TreeGrafter"/>
</dbReference>
<dbReference type="GO" id="GO:0005886">
    <property type="term" value="C:plasma membrane"/>
    <property type="evidence" value="ECO:0007669"/>
    <property type="project" value="TreeGrafter"/>
</dbReference>
<evidence type="ECO:0000256" key="1">
    <source>
        <dbReference type="SAM" id="MobiDB-lite"/>
    </source>
</evidence>
<evidence type="ECO:0000313" key="4">
    <source>
        <dbReference type="Proteomes" id="UP001174136"/>
    </source>
</evidence>
<feature type="compositionally biased region" description="Polar residues" evidence="1">
    <location>
        <begin position="815"/>
        <end position="824"/>
    </location>
</feature>
<dbReference type="PANTHER" id="PTHR47008:SF1">
    <property type="entry name" value="PROTEIN CORDON-BLEU"/>
    <property type="match status" value="1"/>
</dbReference>
<comment type="caution">
    <text evidence="3">The sequence shown here is derived from an EMBL/GenBank/DDBJ whole genome shotgun (WGS) entry which is preliminary data.</text>
</comment>
<feature type="compositionally biased region" description="Basic and acidic residues" evidence="1">
    <location>
        <begin position="191"/>
        <end position="206"/>
    </location>
</feature>
<feature type="region of interest" description="Disordered" evidence="1">
    <location>
        <begin position="440"/>
        <end position="460"/>
    </location>
</feature>
<dbReference type="SMART" id="SM00246">
    <property type="entry name" value="WH2"/>
    <property type="match status" value="3"/>
</dbReference>
<feature type="compositionally biased region" description="Pro residues" evidence="1">
    <location>
        <begin position="792"/>
        <end position="808"/>
    </location>
</feature>
<dbReference type="Pfam" id="PF02205">
    <property type="entry name" value="WH2"/>
    <property type="match status" value="2"/>
</dbReference>
<keyword evidence="4" id="KW-1185">Reference proteome</keyword>
<feature type="compositionally biased region" description="Polar residues" evidence="1">
    <location>
        <begin position="533"/>
        <end position="547"/>
    </location>
</feature>
<dbReference type="GO" id="GO:0003785">
    <property type="term" value="F:actin monomer binding"/>
    <property type="evidence" value="ECO:0007669"/>
    <property type="project" value="InterPro"/>
</dbReference>
<feature type="domain" description="WH2" evidence="2">
    <location>
        <begin position="704"/>
        <end position="723"/>
    </location>
</feature>